<evidence type="ECO:0000256" key="1">
    <source>
        <dbReference type="ARBA" id="ARBA00022448"/>
    </source>
</evidence>
<feature type="transmembrane region" description="Helical" evidence="2">
    <location>
        <begin position="365"/>
        <end position="388"/>
    </location>
</feature>
<name>A0AB38YII0_9GAMM</name>
<evidence type="ECO:0000256" key="2">
    <source>
        <dbReference type="SAM" id="Phobius"/>
    </source>
</evidence>
<feature type="transmembrane region" description="Helical" evidence="2">
    <location>
        <begin position="169"/>
        <end position="188"/>
    </location>
</feature>
<dbReference type="RefSeq" id="WP_304996179.1">
    <property type="nucleotide sequence ID" value="NZ_CP101717.1"/>
</dbReference>
<proteinExistence type="predicted"/>
<dbReference type="AlphaFoldDB" id="A0AB38YII0"/>
<feature type="transmembrane region" description="Helical" evidence="2">
    <location>
        <begin position="263"/>
        <end position="283"/>
    </location>
</feature>
<feature type="transmembrane region" description="Helical" evidence="2">
    <location>
        <begin position="21"/>
        <end position="46"/>
    </location>
</feature>
<protein>
    <submittedName>
        <fullName evidence="3">MATE family efflux transporter</fullName>
    </submittedName>
</protein>
<feature type="transmembrane region" description="Helical" evidence="2">
    <location>
        <begin position="289"/>
        <end position="311"/>
    </location>
</feature>
<dbReference type="PANTHER" id="PTHR43298">
    <property type="entry name" value="MULTIDRUG RESISTANCE PROTEIN NORM-RELATED"/>
    <property type="match status" value="1"/>
</dbReference>
<feature type="transmembrane region" description="Helical" evidence="2">
    <location>
        <begin position="400"/>
        <end position="425"/>
    </location>
</feature>
<organism evidence="3">
    <name type="scientific">Salinispirillum sp. LH 10-3-1</name>
    <dbReference type="NCBI Taxonomy" id="2952525"/>
    <lineage>
        <taxon>Bacteria</taxon>
        <taxon>Pseudomonadati</taxon>
        <taxon>Pseudomonadota</taxon>
        <taxon>Gammaproteobacteria</taxon>
        <taxon>Oceanospirillales</taxon>
        <taxon>Saccharospirillaceae</taxon>
        <taxon>Salinispirillum</taxon>
    </lineage>
</organism>
<dbReference type="GO" id="GO:0042910">
    <property type="term" value="F:xenobiotic transmembrane transporter activity"/>
    <property type="evidence" value="ECO:0007669"/>
    <property type="project" value="InterPro"/>
</dbReference>
<feature type="transmembrane region" description="Helical" evidence="2">
    <location>
        <begin position="323"/>
        <end position="345"/>
    </location>
</feature>
<dbReference type="InterPro" id="IPR050222">
    <property type="entry name" value="MATE_MdtK"/>
</dbReference>
<evidence type="ECO:0000313" key="3">
    <source>
        <dbReference type="EMBL" id="WLD58891.1"/>
    </source>
</evidence>
<sequence>MNPNAQAHTTQKQHTIKEYRTVVAISLPLLVYYLSEVAIGLTDLFIVGQLGTLELGAVGLGKTLVFGWLMVSLGILSIISVMCSEALAQRRITEMTLTLVQGIWIAAALVGLGILLFSYTTPLFNILGYDPALTAVADEYIRWAKWMLLPALAFGLLRNYLTVVARTRVLVAVSLAAVAANYGLNQLLVFGRYGFPELGVTGAAVATVVVNVFSFVVLFFYTRWSEPRAMRAVLARLLQLRPVRIIELLRLGLPAGMVQSLEAGFFIIISLLVGTFGAVWLAANNVMLAVMDVTFVIMLTLGEALAVRLAFQQGLGNRLMLQALTRFGLVVGGVIMLSASALLWLRPDWVLSFFLDSNADGYAETLAATAQLAAIMAIFLLFDGYQVLTTWMLRGFKDTFIPMLLGASGYWAMGLSFGLILAYPIGLGAVGLWWGLGIGLMFAASLLVLRLINRAWGRG</sequence>
<feature type="transmembrane region" description="Helical" evidence="2">
    <location>
        <begin position="140"/>
        <end position="157"/>
    </location>
</feature>
<dbReference type="GO" id="GO:0005886">
    <property type="term" value="C:plasma membrane"/>
    <property type="evidence" value="ECO:0007669"/>
    <property type="project" value="TreeGrafter"/>
</dbReference>
<dbReference type="InterPro" id="IPR002528">
    <property type="entry name" value="MATE_fam"/>
</dbReference>
<keyword evidence="1" id="KW-0813">Transport</keyword>
<gene>
    <name evidence="3" type="ORF">NFC81_03645</name>
</gene>
<feature type="transmembrane region" description="Helical" evidence="2">
    <location>
        <begin position="431"/>
        <end position="452"/>
    </location>
</feature>
<reference evidence="3" key="1">
    <citation type="submission" date="2022-07" db="EMBL/GenBank/DDBJ databases">
        <title>Complete genome sequence of Salinispirillum sp. LH10-3-1 capable of multiple carbohydrate inversion isolated from a soda lake.</title>
        <authorList>
            <person name="Liu J."/>
            <person name="Zhai Y."/>
            <person name="Zhang H."/>
            <person name="Yang H."/>
            <person name="Qu J."/>
            <person name="Li J."/>
        </authorList>
    </citation>
    <scope>NUCLEOTIDE SEQUENCE</scope>
    <source>
        <strain evidence="3">LH 10-3-1</strain>
    </source>
</reference>
<keyword evidence="2" id="KW-1133">Transmembrane helix</keyword>
<dbReference type="NCBIfam" id="TIGR00797">
    <property type="entry name" value="matE"/>
    <property type="match status" value="1"/>
</dbReference>
<keyword evidence="2" id="KW-0472">Membrane</keyword>
<dbReference type="EMBL" id="CP101717">
    <property type="protein sequence ID" value="WLD58891.1"/>
    <property type="molecule type" value="Genomic_DNA"/>
</dbReference>
<dbReference type="PANTHER" id="PTHR43298:SF2">
    <property type="entry name" value="FMN_FAD EXPORTER YEEO-RELATED"/>
    <property type="match status" value="1"/>
</dbReference>
<keyword evidence="2" id="KW-0812">Transmembrane</keyword>
<accession>A0AB38YII0</accession>
<dbReference type="Pfam" id="PF01554">
    <property type="entry name" value="MatE"/>
    <property type="match status" value="2"/>
</dbReference>
<feature type="transmembrane region" description="Helical" evidence="2">
    <location>
        <begin position="66"/>
        <end position="87"/>
    </location>
</feature>
<feature type="transmembrane region" description="Helical" evidence="2">
    <location>
        <begin position="99"/>
        <end position="120"/>
    </location>
</feature>
<dbReference type="GO" id="GO:0015297">
    <property type="term" value="F:antiporter activity"/>
    <property type="evidence" value="ECO:0007669"/>
    <property type="project" value="InterPro"/>
</dbReference>
<feature type="transmembrane region" description="Helical" evidence="2">
    <location>
        <begin position="200"/>
        <end position="221"/>
    </location>
</feature>